<keyword evidence="3" id="KW-1185">Reference proteome</keyword>
<organism evidence="2 3">
    <name type="scientific">Oryza rufipogon</name>
    <name type="common">Brownbeard rice</name>
    <name type="synonym">Asian wild rice</name>
    <dbReference type="NCBI Taxonomy" id="4529"/>
    <lineage>
        <taxon>Eukaryota</taxon>
        <taxon>Viridiplantae</taxon>
        <taxon>Streptophyta</taxon>
        <taxon>Embryophyta</taxon>
        <taxon>Tracheophyta</taxon>
        <taxon>Spermatophyta</taxon>
        <taxon>Magnoliopsida</taxon>
        <taxon>Liliopsida</taxon>
        <taxon>Poales</taxon>
        <taxon>Poaceae</taxon>
        <taxon>BOP clade</taxon>
        <taxon>Oryzoideae</taxon>
        <taxon>Oryzeae</taxon>
        <taxon>Oryzinae</taxon>
        <taxon>Oryza</taxon>
    </lineage>
</organism>
<accession>A0A0E0PZB4</accession>
<proteinExistence type="predicted"/>
<name>A0A0E0PZB4_ORYRU</name>
<dbReference type="AlphaFoldDB" id="A0A0E0PZB4"/>
<dbReference type="HOGENOM" id="CLU_2337317_0_0_1"/>
<reference evidence="2" key="2">
    <citation type="submission" date="2015-06" db="UniProtKB">
        <authorList>
            <consortium name="EnsemblPlants"/>
        </authorList>
    </citation>
    <scope>IDENTIFICATION</scope>
</reference>
<feature type="compositionally biased region" description="Basic and acidic residues" evidence="1">
    <location>
        <begin position="35"/>
        <end position="50"/>
    </location>
</feature>
<sequence length="98" mass="10973">MGIHCHRSTAIIGIRRLRSQMRGRPVMLGPSTIAARKEDEGDKPEVEVKLRSRRSAAAAAKEEAASARWRKRSGAVGRKRRSGVVGGKRKRRRREKGM</sequence>
<reference evidence="3" key="1">
    <citation type="submission" date="2013-06" db="EMBL/GenBank/DDBJ databases">
        <authorList>
            <person name="Zhao Q."/>
        </authorList>
    </citation>
    <scope>NUCLEOTIDE SEQUENCE</scope>
    <source>
        <strain evidence="3">cv. W1943</strain>
    </source>
</reference>
<dbReference type="Proteomes" id="UP000008022">
    <property type="component" value="Unassembled WGS sequence"/>
</dbReference>
<evidence type="ECO:0000313" key="3">
    <source>
        <dbReference type="Proteomes" id="UP000008022"/>
    </source>
</evidence>
<protein>
    <submittedName>
        <fullName evidence="2">Uncharacterized protein</fullName>
    </submittedName>
</protein>
<feature type="compositionally biased region" description="Basic residues" evidence="1">
    <location>
        <begin position="68"/>
        <end position="98"/>
    </location>
</feature>
<dbReference type="EnsemblPlants" id="ORUFI06G19970.1">
    <property type="protein sequence ID" value="ORUFI06G19970.1"/>
    <property type="gene ID" value="ORUFI06G19970"/>
</dbReference>
<evidence type="ECO:0000256" key="1">
    <source>
        <dbReference type="SAM" id="MobiDB-lite"/>
    </source>
</evidence>
<dbReference type="Gramene" id="ORUFI06G19970.1">
    <property type="protein sequence ID" value="ORUFI06G19970.1"/>
    <property type="gene ID" value="ORUFI06G19970"/>
</dbReference>
<feature type="region of interest" description="Disordered" evidence="1">
    <location>
        <begin position="23"/>
        <end position="98"/>
    </location>
</feature>
<evidence type="ECO:0000313" key="2">
    <source>
        <dbReference type="EnsemblPlants" id="ORUFI06G19970.1"/>
    </source>
</evidence>